<keyword evidence="3" id="KW-1185">Reference proteome</keyword>
<feature type="compositionally biased region" description="Acidic residues" evidence="1">
    <location>
        <begin position="11"/>
        <end position="25"/>
    </location>
</feature>
<dbReference type="OrthoDB" id="10657357at2759"/>
<reference evidence="2 3" key="1">
    <citation type="submission" date="2020-03" db="EMBL/GenBank/DDBJ databases">
        <title>Dissostichus mawsoni Genome sequencing and assembly.</title>
        <authorList>
            <person name="Park H."/>
        </authorList>
    </citation>
    <scope>NUCLEOTIDE SEQUENCE [LARGE SCALE GENOMIC DNA]</scope>
    <source>
        <strain evidence="2">DM0001</strain>
        <tissue evidence="2">Muscle</tissue>
    </source>
</reference>
<name>A0A7J5XW33_DISMA</name>
<dbReference type="Proteomes" id="UP000518266">
    <property type="component" value="Unassembled WGS sequence"/>
</dbReference>
<proteinExistence type="predicted"/>
<gene>
    <name evidence="2" type="ORF">F7725_007196</name>
</gene>
<organism evidence="2 3">
    <name type="scientific">Dissostichus mawsoni</name>
    <name type="common">Antarctic cod</name>
    <dbReference type="NCBI Taxonomy" id="36200"/>
    <lineage>
        <taxon>Eukaryota</taxon>
        <taxon>Metazoa</taxon>
        <taxon>Chordata</taxon>
        <taxon>Craniata</taxon>
        <taxon>Vertebrata</taxon>
        <taxon>Euteleostomi</taxon>
        <taxon>Actinopterygii</taxon>
        <taxon>Neopterygii</taxon>
        <taxon>Teleostei</taxon>
        <taxon>Neoteleostei</taxon>
        <taxon>Acanthomorphata</taxon>
        <taxon>Eupercaria</taxon>
        <taxon>Perciformes</taxon>
        <taxon>Notothenioidei</taxon>
        <taxon>Nototheniidae</taxon>
        <taxon>Dissostichus</taxon>
    </lineage>
</organism>
<evidence type="ECO:0000313" key="2">
    <source>
        <dbReference type="EMBL" id="KAF3841334.1"/>
    </source>
</evidence>
<comment type="caution">
    <text evidence="2">The sequence shown here is derived from an EMBL/GenBank/DDBJ whole genome shotgun (WGS) entry which is preliminary data.</text>
</comment>
<sequence>MAVSLQGGQQDVDEPEGEEEEEGEELGCPWAPELSARHAGTPAVDQHHHTHQRHDGEHGDGEGQRAGVHLEHLAFGLPVNSGDGPRHPDTQEHVDGVAARHVADGGVSVLVLDGSRFTRKCICNRNIRHQNKRKRIHSNELVIEISVSTLTRDFRTTNDSWSCKGSRQLRHSAEGHKHHGGDRVLEPDGAAEVTGQVPGHSCQDADEGNGHKETRPAIPVLSGGDKSEEDFPENCQEVHNVVKAGRQALLPAVFLVVVTWQTHIRCMKACKNIYSLRLHAAVAVFILQCSPRHKQMRHLTALRLTCTDSDSTNKLLPPAAAPHHQSQVRLLYQLVHCALQTATKKENKRT</sequence>
<feature type="region of interest" description="Disordered" evidence="1">
    <location>
        <begin position="165"/>
        <end position="186"/>
    </location>
</feature>
<feature type="region of interest" description="Disordered" evidence="1">
    <location>
        <begin position="1"/>
        <end position="64"/>
    </location>
</feature>
<evidence type="ECO:0000256" key="1">
    <source>
        <dbReference type="SAM" id="MobiDB-lite"/>
    </source>
</evidence>
<dbReference type="EMBL" id="JAAKFY010000020">
    <property type="protein sequence ID" value="KAF3841334.1"/>
    <property type="molecule type" value="Genomic_DNA"/>
</dbReference>
<accession>A0A7J5XW33</accession>
<feature type="compositionally biased region" description="Basic and acidic residues" evidence="1">
    <location>
        <begin position="171"/>
        <end position="186"/>
    </location>
</feature>
<feature type="region of interest" description="Disordered" evidence="1">
    <location>
        <begin position="202"/>
        <end position="226"/>
    </location>
</feature>
<protein>
    <submittedName>
        <fullName evidence="2">Uncharacterized protein</fullName>
    </submittedName>
</protein>
<evidence type="ECO:0000313" key="3">
    <source>
        <dbReference type="Proteomes" id="UP000518266"/>
    </source>
</evidence>
<dbReference type="AlphaFoldDB" id="A0A7J5XW33"/>
<feature type="compositionally biased region" description="Basic and acidic residues" evidence="1">
    <location>
        <begin position="53"/>
        <end position="64"/>
    </location>
</feature>